<dbReference type="EMBL" id="CBSV010000176">
    <property type="protein sequence ID" value="CDH02254.1"/>
    <property type="molecule type" value="Genomic_DNA"/>
</dbReference>
<accession>A0A077NUX3</accession>
<comment type="caution">
    <text evidence="1">The sequence shown here is derived from an EMBL/GenBank/DDBJ whole genome shotgun (WGS) entry which is preliminary data.</text>
</comment>
<gene>
    <name evidence="1" type="ORF">XBFM1_2570003</name>
</gene>
<dbReference type="Proteomes" id="UP000028487">
    <property type="component" value="Unassembled WGS sequence"/>
</dbReference>
<proteinExistence type="predicted"/>
<evidence type="ECO:0000313" key="1">
    <source>
        <dbReference type="EMBL" id="CDH02254.1"/>
    </source>
</evidence>
<organism evidence="1">
    <name type="scientific">Xenorhabdus bovienii str. feltiae Moldova</name>
    <dbReference type="NCBI Taxonomy" id="1398200"/>
    <lineage>
        <taxon>Bacteria</taxon>
        <taxon>Pseudomonadati</taxon>
        <taxon>Pseudomonadota</taxon>
        <taxon>Gammaproteobacteria</taxon>
        <taxon>Enterobacterales</taxon>
        <taxon>Morganellaceae</taxon>
        <taxon>Xenorhabdus</taxon>
    </lineage>
</organism>
<sequence length="232" mass="26033">MSEISLRVIIKEKVTEEFSALIDALHFFLNEINNCDKRITAFYSQGETLEEALANKIIDVNGYTNPDAKNLIGKYLPIVEGVWDGNEDNSMSILFIKNDENSSVLISAENHIGIYIKNNLIKFINSVSGKYTLQLFSVSFNGSDVGEAVFPDRPPAGWMLYLPFQFEIHPSLLKTGAEFIPISTPLSTGTIIISKDDYNCMEKADQHLSNDIEIALRDLGILPLYSNIYKNK</sequence>
<reference evidence="1" key="1">
    <citation type="submission" date="2013-07" db="EMBL/GenBank/DDBJ databases">
        <title>Sub-species coevolution in mutualistic symbiosis.</title>
        <authorList>
            <person name="Murfin K."/>
            <person name="Klassen J."/>
            <person name="Lee M."/>
            <person name="Forst S."/>
            <person name="Stock P."/>
            <person name="Goodrich-Blair H."/>
        </authorList>
    </citation>
    <scope>NUCLEOTIDE SEQUENCE [LARGE SCALE GENOMIC DNA]</scope>
    <source>
        <strain evidence="1">Feltiae Moldova</strain>
    </source>
</reference>
<dbReference type="AlphaFoldDB" id="A0A077NUX3"/>
<name>A0A077NUX3_XENBV</name>
<protein>
    <submittedName>
        <fullName evidence="1">Uncharacterized protein</fullName>
    </submittedName>
</protein>
<dbReference type="RefSeq" id="WP_038224988.1">
    <property type="nucleotide sequence ID" value="NZ_CAWLWD010000217.1"/>
</dbReference>
<dbReference type="HOGENOM" id="CLU_103659_0_0_6"/>